<evidence type="ECO:0000313" key="1">
    <source>
        <dbReference type="EMBL" id="THB60622.1"/>
    </source>
</evidence>
<dbReference type="OrthoDB" id="4570726at2"/>
<proteinExistence type="predicted"/>
<dbReference type="InterPro" id="IPR016787">
    <property type="entry name" value="UCP021328"/>
</dbReference>
<evidence type="ECO:0000313" key="2">
    <source>
        <dbReference type="Proteomes" id="UP000310506"/>
    </source>
</evidence>
<keyword evidence="2" id="KW-1185">Reference proteome</keyword>
<dbReference type="Pfam" id="PF11208">
    <property type="entry name" value="DUF2992"/>
    <property type="match status" value="1"/>
</dbReference>
<dbReference type="AlphaFoldDB" id="A0A4S3B1H8"/>
<dbReference type="Proteomes" id="UP000310506">
    <property type="component" value="Unassembled WGS sequence"/>
</dbReference>
<name>A0A4S3B1H8_9ENTE</name>
<dbReference type="EMBL" id="SDGV01000020">
    <property type="protein sequence ID" value="THB60622.1"/>
    <property type="molecule type" value="Genomic_DNA"/>
</dbReference>
<sequence>MLVWFEDENNQWVVREHIFGPKPKHEDVLHFIHHILPNLLQEQWLAQNECDEQRTPQKKISPKRMQRMINKEKQKRRFLLNHKMQSDYNMKQKNK</sequence>
<comment type="caution">
    <text evidence="1">The sequence shown here is derived from an EMBL/GenBank/DDBJ whole genome shotgun (WGS) entry which is preliminary data.</text>
</comment>
<accession>A0A4S3B1H8</accession>
<protein>
    <submittedName>
        <fullName evidence="1">DUF2992 family protein</fullName>
    </submittedName>
</protein>
<gene>
    <name evidence="1" type="ORF">ESZ54_09420</name>
</gene>
<reference evidence="1 2" key="1">
    <citation type="submission" date="2019-01" db="EMBL/GenBank/DDBJ databases">
        <title>Vagococcus silagei sp. nov. isolated from brewer's grain.</title>
        <authorList>
            <person name="Guu J.-R."/>
        </authorList>
    </citation>
    <scope>NUCLEOTIDE SEQUENCE [LARGE SCALE GENOMIC DNA]</scope>
    <source>
        <strain evidence="1 2">2B-2</strain>
    </source>
</reference>
<organism evidence="1 2">
    <name type="scientific">Vagococcus silagei</name>
    <dbReference type="NCBI Taxonomy" id="2508885"/>
    <lineage>
        <taxon>Bacteria</taxon>
        <taxon>Bacillati</taxon>
        <taxon>Bacillota</taxon>
        <taxon>Bacilli</taxon>
        <taxon>Lactobacillales</taxon>
        <taxon>Enterococcaceae</taxon>
        <taxon>Vagococcus</taxon>
    </lineage>
</organism>